<dbReference type="InterPro" id="IPR032774">
    <property type="entry name" value="WG_beta_rep"/>
</dbReference>
<dbReference type="EMBL" id="PVTH01000005">
    <property type="protein sequence ID" value="PRY52652.1"/>
    <property type="molecule type" value="Genomic_DNA"/>
</dbReference>
<keyword evidence="2" id="KW-1185">Reference proteome</keyword>
<comment type="caution">
    <text evidence="1">The sequence shown here is derived from an EMBL/GenBank/DDBJ whole genome shotgun (WGS) entry which is preliminary data.</text>
</comment>
<dbReference type="PANTHER" id="PTHR37841:SF1">
    <property type="entry name" value="DUF3298 DOMAIN-CONTAINING PROTEIN"/>
    <property type="match status" value="1"/>
</dbReference>
<proteinExistence type="predicted"/>
<organism evidence="1 2">
    <name type="scientific">Arcticibacter pallidicorallinus</name>
    <dbReference type="NCBI Taxonomy" id="1259464"/>
    <lineage>
        <taxon>Bacteria</taxon>
        <taxon>Pseudomonadati</taxon>
        <taxon>Bacteroidota</taxon>
        <taxon>Sphingobacteriia</taxon>
        <taxon>Sphingobacteriales</taxon>
        <taxon>Sphingobacteriaceae</taxon>
        <taxon>Arcticibacter</taxon>
    </lineage>
</organism>
<gene>
    <name evidence="1" type="ORF">B0I27_105118</name>
</gene>
<accession>A0A2T0U404</accession>
<sequence>MTYPMKSIFKYSAGALLALSLIQNGPAFSQKKVEGYIIENGKLVSQFIGDKFTLARNNGYAIYNLSGDLLVSGIKTPSSLLASAPLDISHSAYFEKAALGSILKDLSGKPLNATTYSKTLPFITDNTPVLVASTVTDKKIVYIDTLGKEIISVSRENYFKALGIDIKANFSVTDHFIAKTMFFAAKDFKPFSDGLTPIFNPVSKRYGYVNTGFTLAIPASYTEAEVFSDGLAAVMDENKNWGYINKSGELIVPYSYSKKPGRFNSGLARVSTKTGKYGYINQSNEIIIEPAYTYGTVFYKGFALVRETYNSPVLLLDIKGTIVASFDPDYSFIDSSASSNYSSEDNPFFVPETLVQLVDYGKAIFKGTSGFSLVDKTGKEILTGDYKLLKDYHNGKMLAHWSKFIDGKTQHRYGIIDEQGNFLIEFTESAF</sequence>
<evidence type="ECO:0000313" key="2">
    <source>
        <dbReference type="Proteomes" id="UP000238034"/>
    </source>
</evidence>
<dbReference type="PANTHER" id="PTHR37841">
    <property type="entry name" value="GLR2918 PROTEIN"/>
    <property type="match status" value="1"/>
</dbReference>
<dbReference type="OrthoDB" id="5464673at2"/>
<dbReference type="Proteomes" id="UP000238034">
    <property type="component" value="Unassembled WGS sequence"/>
</dbReference>
<dbReference type="AlphaFoldDB" id="A0A2T0U404"/>
<evidence type="ECO:0000313" key="1">
    <source>
        <dbReference type="EMBL" id="PRY52652.1"/>
    </source>
</evidence>
<reference evidence="1 2" key="1">
    <citation type="submission" date="2018-03" db="EMBL/GenBank/DDBJ databases">
        <title>Genomic Encyclopedia of Type Strains, Phase III (KMG-III): the genomes of soil and plant-associated and newly described type strains.</title>
        <authorList>
            <person name="Whitman W."/>
        </authorList>
    </citation>
    <scope>NUCLEOTIDE SEQUENCE [LARGE SCALE GENOMIC DNA]</scope>
    <source>
        <strain evidence="1 2">CGMCC 1.9313</strain>
    </source>
</reference>
<dbReference type="SUPFAM" id="SSF69360">
    <property type="entry name" value="Cell wall binding repeat"/>
    <property type="match status" value="1"/>
</dbReference>
<dbReference type="Pfam" id="PF14903">
    <property type="entry name" value="WG_beta_rep"/>
    <property type="match status" value="2"/>
</dbReference>
<name>A0A2T0U404_9SPHI</name>
<protein>
    <submittedName>
        <fullName evidence="1">WG repeat protein</fullName>
    </submittedName>
</protein>